<comment type="caution">
    <text evidence="2">The sequence shown here is derived from an EMBL/GenBank/DDBJ whole genome shotgun (WGS) entry which is preliminary data.</text>
</comment>
<dbReference type="PANTHER" id="PTHR33116:SF79">
    <property type="entry name" value="REVERSE TRANSCRIPTASE DOMAIN, ZINC FINGER, CCHC-TYPE-RELATED"/>
    <property type="match status" value="1"/>
</dbReference>
<evidence type="ECO:0000259" key="1">
    <source>
        <dbReference type="Pfam" id="PF00078"/>
    </source>
</evidence>
<dbReference type="AlphaFoldDB" id="A0A6L2JQG2"/>
<keyword evidence="2" id="KW-0695">RNA-directed DNA polymerase</keyword>
<dbReference type="GO" id="GO:0003964">
    <property type="term" value="F:RNA-directed DNA polymerase activity"/>
    <property type="evidence" value="ECO:0007669"/>
    <property type="project" value="UniProtKB-KW"/>
</dbReference>
<dbReference type="EMBL" id="BKCJ010001145">
    <property type="protein sequence ID" value="GEU39213.1"/>
    <property type="molecule type" value="Genomic_DNA"/>
</dbReference>
<feature type="domain" description="Reverse transcriptase" evidence="1">
    <location>
        <begin position="3"/>
        <end position="155"/>
    </location>
</feature>
<proteinExistence type="predicted"/>
<accession>A0A6L2JQG2</accession>
<reference evidence="2" key="1">
    <citation type="journal article" date="2019" name="Sci. Rep.">
        <title>Draft genome of Tanacetum cinerariifolium, the natural source of mosquito coil.</title>
        <authorList>
            <person name="Yamashiro T."/>
            <person name="Shiraishi A."/>
            <person name="Satake H."/>
            <person name="Nakayama K."/>
        </authorList>
    </citation>
    <scope>NUCLEOTIDE SEQUENCE</scope>
</reference>
<protein>
    <submittedName>
        <fullName evidence="2">RNA-directed DNA polymerase, eukaryota, reverse transcriptase zinc-binding domain protein</fullName>
    </submittedName>
</protein>
<evidence type="ECO:0000313" key="2">
    <source>
        <dbReference type="EMBL" id="GEU39213.1"/>
    </source>
</evidence>
<dbReference type="InterPro" id="IPR000477">
    <property type="entry name" value="RT_dom"/>
</dbReference>
<name>A0A6L2JQG2_TANCI</name>
<dbReference type="PANTHER" id="PTHR33116">
    <property type="entry name" value="REVERSE TRANSCRIPTASE ZINC-BINDING DOMAIN-CONTAINING PROTEIN-RELATED-RELATED"/>
    <property type="match status" value="1"/>
</dbReference>
<sequence>MLIFKVDFKKAFDSVSWKYLDFILDSLSFGSKWRSWIRACLHSSRASILINGLYCAMFNAFNSGLIRGIKLSSSGIVLSHLFYADDLIITTNWNPHDIDNINRVLYVFHLASGLKIYIHKSNIFGIGVTNDEISSMASRTGCAAGCFPFTYLGLPIGANMNLTSSWQILIDYFQKRLSSWKANLLSIGGRLTLIKAILGSLGIIPLNSFCFKVGCGTHVRFWNDIWIVDSPLHTRSDIGTRNTAYLNDLLLETSQIDISVDENTCTWVLSNDGTFSVKSTRRLIDSKLLPSIPTATV</sequence>
<keyword evidence="2" id="KW-0548">Nucleotidyltransferase</keyword>
<dbReference type="Pfam" id="PF00078">
    <property type="entry name" value="RVT_1"/>
    <property type="match status" value="1"/>
</dbReference>
<gene>
    <name evidence="2" type="ORF">Tci_011191</name>
</gene>
<organism evidence="2">
    <name type="scientific">Tanacetum cinerariifolium</name>
    <name type="common">Dalmatian daisy</name>
    <name type="synonym">Chrysanthemum cinerariifolium</name>
    <dbReference type="NCBI Taxonomy" id="118510"/>
    <lineage>
        <taxon>Eukaryota</taxon>
        <taxon>Viridiplantae</taxon>
        <taxon>Streptophyta</taxon>
        <taxon>Embryophyta</taxon>
        <taxon>Tracheophyta</taxon>
        <taxon>Spermatophyta</taxon>
        <taxon>Magnoliopsida</taxon>
        <taxon>eudicotyledons</taxon>
        <taxon>Gunneridae</taxon>
        <taxon>Pentapetalae</taxon>
        <taxon>asterids</taxon>
        <taxon>campanulids</taxon>
        <taxon>Asterales</taxon>
        <taxon>Asteraceae</taxon>
        <taxon>Asteroideae</taxon>
        <taxon>Anthemideae</taxon>
        <taxon>Anthemidinae</taxon>
        <taxon>Tanacetum</taxon>
    </lineage>
</organism>
<keyword evidence="2" id="KW-0808">Transferase</keyword>